<evidence type="ECO:0000256" key="2">
    <source>
        <dbReference type="ARBA" id="ARBA00012438"/>
    </source>
</evidence>
<evidence type="ECO:0000256" key="1">
    <source>
        <dbReference type="ARBA" id="ARBA00000085"/>
    </source>
</evidence>
<name>A0A917VVW7_9NOCA</name>
<reference evidence="7" key="2">
    <citation type="submission" date="2020-09" db="EMBL/GenBank/DDBJ databases">
        <authorList>
            <person name="Sun Q."/>
            <person name="Zhou Y."/>
        </authorList>
    </citation>
    <scope>NUCLEOTIDE SEQUENCE</scope>
    <source>
        <strain evidence="7">CGMCC 4.3508</strain>
    </source>
</reference>
<dbReference type="PROSITE" id="PS50109">
    <property type="entry name" value="HIS_KIN"/>
    <property type="match status" value="1"/>
</dbReference>
<dbReference type="SUPFAM" id="SSF55874">
    <property type="entry name" value="ATPase domain of HSP90 chaperone/DNA topoisomerase II/histidine kinase"/>
    <property type="match status" value="1"/>
</dbReference>
<dbReference type="AlphaFoldDB" id="A0A917VVW7"/>
<keyword evidence="8" id="KW-1185">Reference proteome</keyword>
<dbReference type="EC" id="2.7.13.3" evidence="2"/>
<keyword evidence="3" id="KW-0597">Phosphoprotein</keyword>
<keyword evidence="5" id="KW-0902">Two-component regulatory system</keyword>
<evidence type="ECO:0000256" key="3">
    <source>
        <dbReference type="ARBA" id="ARBA00022553"/>
    </source>
</evidence>
<dbReference type="EMBL" id="BMMH01000007">
    <property type="protein sequence ID" value="GGL19835.1"/>
    <property type="molecule type" value="Genomic_DNA"/>
</dbReference>
<dbReference type="Pfam" id="PF02518">
    <property type="entry name" value="HATPase_c"/>
    <property type="match status" value="1"/>
</dbReference>
<evidence type="ECO:0000313" key="7">
    <source>
        <dbReference type="EMBL" id="GGL19835.1"/>
    </source>
</evidence>
<dbReference type="SMART" id="SM00387">
    <property type="entry name" value="HATPase_c"/>
    <property type="match status" value="1"/>
</dbReference>
<sequence>MSRVLANLVSNAIAHTPPGGEVVITAGQSGQQVRTRVDDSGPRTTATYLSHLLEATYRSTAARPPVADNSVLTGRGMGPAIAAGLMQAHRGAITATDRGAGCRFEIRLPADSG</sequence>
<feature type="domain" description="Histidine kinase" evidence="6">
    <location>
        <begin position="1"/>
        <end position="112"/>
    </location>
</feature>
<dbReference type="PANTHER" id="PTHR43547:SF2">
    <property type="entry name" value="HYBRID SIGNAL TRANSDUCTION HISTIDINE KINASE C"/>
    <property type="match status" value="1"/>
</dbReference>
<evidence type="ECO:0000256" key="5">
    <source>
        <dbReference type="ARBA" id="ARBA00023012"/>
    </source>
</evidence>
<dbReference type="InterPro" id="IPR005467">
    <property type="entry name" value="His_kinase_dom"/>
</dbReference>
<evidence type="ECO:0000256" key="4">
    <source>
        <dbReference type="ARBA" id="ARBA00022777"/>
    </source>
</evidence>
<keyword evidence="4" id="KW-0808">Transferase</keyword>
<dbReference type="InterPro" id="IPR036890">
    <property type="entry name" value="HATPase_C_sf"/>
</dbReference>
<evidence type="ECO:0000313" key="8">
    <source>
        <dbReference type="Proteomes" id="UP000638263"/>
    </source>
</evidence>
<dbReference type="PANTHER" id="PTHR43547">
    <property type="entry name" value="TWO-COMPONENT HISTIDINE KINASE"/>
    <property type="match status" value="1"/>
</dbReference>
<dbReference type="GO" id="GO:0000155">
    <property type="term" value="F:phosphorelay sensor kinase activity"/>
    <property type="evidence" value="ECO:0007669"/>
    <property type="project" value="TreeGrafter"/>
</dbReference>
<reference evidence="7" key="1">
    <citation type="journal article" date="2014" name="Int. J. Syst. Evol. Microbiol.">
        <title>Complete genome sequence of Corynebacterium casei LMG S-19264T (=DSM 44701T), isolated from a smear-ripened cheese.</title>
        <authorList>
            <consortium name="US DOE Joint Genome Institute (JGI-PGF)"/>
            <person name="Walter F."/>
            <person name="Albersmeier A."/>
            <person name="Kalinowski J."/>
            <person name="Ruckert C."/>
        </authorList>
    </citation>
    <scope>NUCLEOTIDE SEQUENCE</scope>
    <source>
        <strain evidence="7">CGMCC 4.3508</strain>
    </source>
</reference>
<dbReference type="InterPro" id="IPR003594">
    <property type="entry name" value="HATPase_dom"/>
</dbReference>
<dbReference type="RefSeq" id="WP_308434978.1">
    <property type="nucleotide sequence ID" value="NZ_BMMH01000007.1"/>
</dbReference>
<accession>A0A917VVW7</accession>
<evidence type="ECO:0000259" key="6">
    <source>
        <dbReference type="PROSITE" id="PS50109"/>
    </source>
</evidence>
<dbReference type="InterPro" id="IPR004358">
    <property type="entry name" value="Sig_transdc_His_kin-like_C"/>
</dbReference>
<gene>
    <name evidence="7" type="ORF">GCM10011588_38210</name>
</gene>
<proteinExistence type="predicted"/>
<comment type="catalytic activity">
    <reaction evidence="1">
        <text>ATP + protein L-histidine = ADP + protein N-phospho-L-histidine.</text>
        <dbReference type="EC" id="2.7.13.3"/>
    </reaction>
</comment>
<dbReference type="Proteomes" id="UP000638263">
    <property type="component" value="Unassembled WGS sequence"/>
</dbReference>
<protein>
    <recommendedName>
        <fullName evidence="2">histidine kinase</fullName>
        <ecNumber evidence="2">2.7.13.3</ecNumber>
    </recommendedName>
</protein>
<dbReference type="PRINTS" id="PR00344">
    <property type="entry name" value="BCTRLSENSOR"/>
</dbReference>
<keyword evidence="4" id="KW-0418">Kinase</keyword>
<comment type="caution">
    <text evidence="7">The sequence shown here is derived from an EMBL/GenBank/DDBJ whole genome shotgun (WGS) entry which is preliminary data.</text>
</comment>
<organism evidence="7 8">
    <name type="scientific">Nocardia jinanensis</name>
    <dbReference type="NCBI Taxonomy" id="382504"/>
    <lineage>
        <taxon>Bacteria</taxon>
        <taxon>Bacillati</taxon>
        <taxon>Actinomycetota</taxon>
        <taxon>Actinomycetes</taxon>
        <taxon>Mycobacteriales</taxon>
        <taxon>Nocardiaceae</taxon>
        <taxon>Nocardia</taxon>
    </lineage>
</organism>
<dbReference type="Gene3D" id="3.30.565.10">
    <property type="entry name" value="Histidine kinase-like ATPase, C-terminal domain"/>
    <property type="match status" value="1"/>
</dbReference>